<accession>A0A0B5QIJ2</accession>
<evidence type="ECO:0000313" key="1">
    <source>
        <dbReference type="EMBL" id="AJG98036.1"/>
    </source>
</evidence>
<dbReference type="Pfam" id="PF19952">
    <property type="entry name" value="DUF6414"/>
    <property type="match status" value="1"/>
</dbReference>
<organism evidence="1 2">
    <name type="scientific">Clostridium beijerinckii</name>
    <name type="common">Clostridium MP</name>
    <dbReference type="NCBI Taxonomy" id="1520"/>
    <lineage>
        <taxon>Bacteria</taxon>
        <taxon>Bacillati</taxon>
        <taxon>Bacillota</taxon>
        <taxon>Clostridia</taxon>
        <taxon>Eubacteriales</taxon>
        <taxon>Clostridiaceae</taxon>
        <taxon>Clostridium</taxon>
    </lineage>
</organism>
<proteinExistence type="predicted"/>
<name>A0A0B5QIJ2_CLOBE</name>
<dbReference type="InterPro" id="IPR045633">
    <property type="entry name" value="DUF6414"/>
</dbReference>
<evidence type="ECO:0000313" key="2">
    <source>
        <dbReference type="Proteomes" id="UP000031866"/>
    </source>
</evidence>
<reference evidence="2" key="1">
    <citation type="submission" date="2014-12" db="EMBL/GenBank/DDBJ databases">
        <title>Genome sequence of Clostridium beijerinckii strain 59B.</title>
        <authorList>
            <person name="Little G.T."/>
            <person name="Minton N.P."/>
        </authorList>
    </citation>
    <scope>NUCLEOTIDE SEQUENCE [LARGE SCALE GENOMIC DNA]</scope>
    <source>
        <strain evidence="2">59B</strain>
    </source>
</reference>
<dbReference type="AlphaFoldDB" id="A0A0B5QIJ2"/>
<protein>
    <submittedName>
        <fullName evidence="1">Uncharacterized protein</fullName>
    </submittedName>
</protein>
<dbReference type="KEGG" id="cbei:LF65_01424"/>
<sequence length="312" mass="36173">MSNPFGILVYLDEILVRNLSSLVLTGFIETITRTQAFDRTLSAGFHEGDRIENSNQGSVTRIERKGFKDKNELDANNNFEHHHIDKEIDARQCVREERQVKTTYTTFVLNGSLINYFNENKQLQHKNERDIENNNIYPGDLIEIEGTITNKSIMSYIETLINLITIFGAEYLDDLTKECNVKINFSMCLKMMTYMKSILENNNTTDLIMKCGNGTIILNVNKDNFMNNKFNIFDNINCPCRVIGKVIKTCTEEQDSISLLRKTGQEQFYEKFFEQFTPLIECLEKNNIFVPECPDLRINDCAIQIMPLNIYM</sequence>
<dbReference type="Proteomes" id="UP000031866">
    <property type="component" value="Chromosome"/>
</dbReference>
<dbReference type="EMBL" id="CP010086">
    <property type="protein sequence ID" value="AJG98036.1"/>
    <property type="molecule type" value="Genomic_DNA"/>
</dbReference>
<dbReference type="OrthoDB" id="1904240at2"/>
<dbReference type="STRING" id="1520.LF65_01424"/>
<gene>
    <name evidence="1" type="ORF">LF65_01424</name>
</gene>
<dbReference type="RefSeq" id="WP_041895135.1">
    <property type="nucleotide sequence ID" value="NZ_CP010086.2"/>
</dbReference>